<feature type="domain" description="Xylose isomerase-like TIM barrel" evidence="1">
    <location>
        <begin position="21"/>
        <end position="198"/>
    </location>
</feature>
<sequence>MLFSNPVSITSPLDLHRLHQIADEGINRVELQLPEDRYTATELSEMLKLGKVTPIAFRMPNYLGLGTSSFSVDEWKYWFETIDPVLDTEHRHIICHGAAVPLGAIFEYLDARPADFNALHDFKTQYVERMISQIQQLGKLAKDRGIQLLIENTPVGGHAYFEPGQSTIYPALRTPRHLLQIVEATEAKICFDTAHARITSNVLTYMHRSRSMFAAATEKEILSSTKTWIDFYKEIKPHVALIRLSYAISWGDTPQTCHIPFPSSAYEELISFAEQADDQVPISIAAGRTKDELKQMLQTLHDLKRS</sequence>
<gene>
    <name evidence="2" type="ORF">H1191_02410</name>
</gene>
<dbReference type="SUPFAM" id="SSF51658">
    <property type="entry name" value="Xylose isomerase-like"/>
    <property type="match status" value="1"/>
</dbReference>
<dbReference type="InterPro" id="IPR036237">
    <property type="entry name" value="Xyl_isomerase-like_sf"/>
</dbReference>
<comment type="caution">
    <text evidence="2">The sequence shown here is derived from an EMBL/GenBank/DDBJ whole genome shotgun (WGS) entry which is preliminary data.</text>
</comment>
<protein>
    <submittedName>
        <fullName evidence="2">TIM barrel protein</fullName>
    </submittedName>
</protein>
<evidence type="ECO:0000313" key="2">
    <source>
        <dbReference type="EMBL" id="MBA4493167.1"/>
    </source>
</evidence>
<reference evidence="2 3" key="1">
    <citation type="submission" date="2020-07" db="EMBL/GenBank/DDBJ databases">
        <authorList>
            <person name="Feng H."/>
        </authorList>
    </citation>
    <scope>NUCLEOTIDE SEQUENCE [LARGE SCALE GENOMIC DNA]</scope>
    <source>
        <strain evidence="3">s-10</strain>
    </source>
</reference>
<dbReference type="RefSeq" id="WP_181750374.1">
    <property type="nucleotide sequence ID" value="NZ_JACEIQ010000001.1"/>
</dbReference>
<dbReference type="InterPro" id="IPR013022">
    <property type="entry name" value="Xyl_isomerase-like_TIM-brl"/>
</dbReference>
<organism evidence="2 3">
    <name type="scientific">Paenactinomyces guangxiensis</name>
    <dbReference type="NCBI Taxonomy" id="1490290"/>
    <lineage>
        <taxon>Bacteria</taxon>
        <taxon>Bacillati</taxon>
        <taxon>Bacillota</taxon>
        <taxon>Bacilli</taxon>
        <taxon>Bacillales</taxon>
        <taxon>Thermoactinomycetaceae</taxon>
        <taxon>Paenactinomyces</taxon>
    </lineage>
</organism>
<evidence type="ECO:0000259" key="1">
    <source>
        <dbReference type="Pfam" id="PF01261"/>
    </source>
</evidence>
<dbReference type="AlphaFoldDB" id="A0A7W1WNH7"/>
<dbReference type="Proteomes" id="UP000535491">
    <property type="component" value="Unassembled WGS sequence"/>
</dbReference>
<accession>A0A7W1WNH7</accession>
<dbReference type="Pfam" id="PF01261">
    <property type="entry name" value="AP_endonuc_2"/>
    <property type="match status" value="1"/>
</dbReference>
<dbReference type="EMBL" id="JACEIQ010000001">
    <property type="protein sequence ID" value="MBA4493167.1"/>
    <property type="molecule type" value="Genomic_DNA"/>
</dbReference>
<dbReference type="Gene3D" id="3.20.20.150">
    <property type="entry name" value="Divalent-metal-dependent TIM barrel enzymes"/>
    <property type="match status" value="1"/>
</dbReference>
<name>A0A7W1WNH7_9BACL</name>
<proteinExistence type="predicted"/>
<keyword evidence="3" id="KW-1185">Reference proteome</keyword>
<evidence type="ECO:0000313" key="3">
    <source>
        <dbReference type="Proteomes" id="UP000535491"/>
    </source>
</evidence>